<accession>A0ABP8EE23</accession>
<dbReference type="Proteomes" id="UP001500027">
    <property type="component" value="Unassembled WGS sequence"/>
</dbReference>
<proteinExistence type="predicted"/>
<dbReference type="CDD" id="cd00038">
    <property type="entry name" value="CAP_ED"/>
    <property type="match status" value="1"/>
</dbReference>
<dbReference type="SUPFAM" id="SSF51206">
    <property type="entry name" value="cAMP-binding domain-like"/>
    <property type="match status" value="1"/>
</dbReference>
<name>A0ABP8EE23_9FLAO</name>
<dbReference type="InterPro" id="IPR014710">
    <property type="entry name" value="RmlC-like_jellyroll"/>
</dbReference>
<evidence type="ECO:0000313" key="2">
    <source>
        <dbReference type="EMBL" id="GAA4270497.1"/>
    </source>
</evidence>
<dbReference type="Pfam" id="PF00027">
    <property type="entry name" value="cNMP_binding"/>
    <property type="match status" value="1"/>
</dbReference>
<dbReference type="InterPro" id="IPR018490">
    <property type="entry name" value="cNMP-bd_dom_sf"/>
</dbReference>
<gene>
    <name evidence="2" type="ORF">GCM10022257_25980</name>
</gene>
<reference evidence="3" key="1">
    <citation type="journal article" date="2019" name="Int. J. Syst. Evol. Microbiol.">
        <title>The Global Catalogue of Microorganisms (GCM) 10K type strain sequencing project: providing services to taxonomists for standard genome sequencing and annotation.</title>
        <authorList>
            <consortium name="The Broad Institute Genomics Platform"/>
            <consortium name="The Broad Institute Genome Sequencing Center for Infectious Disease"/>
            <person name="Wu L."/>
            <person name="Ma J."/>
        </authorList>
    </citation>
    <scope>NUCLEOTIDE SEQUENCE [LARGE SCALE GENOMIC DNA]</scope>
    <source>
        <strain evidence="3">JCM 17452</strain>
    </source>
</reference>
<evidence type="ECO:0000259" key="1">
    <source>
        <dbReference type="PROSITE" id="PS50042"/>
    </source>
</evidence>
<protein>
    <submittedName>
        <fullName evidence="2">Crp/Fnr family transcriptional regulator</fullName>
    </submittedName>
</protein>
<evidence type="ECO:0000313" key="3">
    <source>
        <dbReference type="Proteomes" id="UP001500027"/>
    </source>
</evidence>
<dbReference type="RefSeq" id="WP_139002874.1">
    <property type="nucleotide sequence ID" value="NZ_BAABAV010000003.1"/>
</dbReference>
<dbReference type="PROSITE" id="PS50042">
    <property type="entry name" value="CNMP_BINDING_3"/>
    <property type="match status" value="1"/>
</dbReference>
<comment type="caution">
    <text evidence="2">The sequence shown here is derived from an EMBL/GenBank/DDBJ whole genome shotgun (WGS) entry which is preliminary data.</text>
</comment>
<dbReference type="InterPro" id="IPR000595">
    <property type="entry name" value="cNMP-bd_dom"/>
</dbReference>
<keyword evidence="3" id="KW-1185">Reference proteome</keyword>
<sequence>MVDKKKAQNLLNYIGKYVILTPEEELSLLSHISYRKYLKGQYIIQQGDVCKYECFVISGCTKMFHMDHLGQEHIIMFAIEDWWTSDMGSFISQTEADFNVQCVENTELIMFHRDIIEKLYEEIPKLERFFRQIVERALVASQKRIVRSFSLTARERYLFFKNQYPEIEQRIPQYMIASYLGITKEFLSKIKSQITLNS</sequence>
<organism evidence="2 3">
    <name type="scientific">Hyunsoonleella aestuarii</name>
    <dbReference type="NCBI Taxonomy" id="912802"/>
    <lineage>
        <taxon>Bacteria</taxon>
        <taxon>Pseudomonadati</taxon>
        <taxon>Bacteroidota</taxon>
        <taxon>Flavobacteriia</taxon>
        <taxon>Flavobacteriales</taxon>
        <taxon>Flavobacteriaceae</taxon>
    </lineage>
</organism>
<dbReference type="EMBL" id="BAABAV010000003">
    <property type="protein sequence ID" value="GAA4270497.1"/>
    <property type="molecule type" value="Genomic_DNA"/>
</dbReference>
<feature type="domain" description="Cyclic nucleotide-binding" evidence="1">
    <location>
        <begin position="20"/>
        <end position="119"/>
    </location>
</feature>
<dbReference type="Gene3D" id="2.60.120.10">
    <property type="entry name" value="Jelly Rolls"/>
    <property type="match status" value="1"/>
</dbReference>